<name>A0AA39J1Z6_9AGAR</name>
<keyword evidence="1" id="KW-0732">Signal</keyword>
<accession>A0AA39J1Z6</accession>
<keyword evidence="3" id="KW-1185">Reference proteome</keyword>
<comment type="caution">
    <text evidence="2">The sequence shown here is derived from an EMBL/GenBank/DDBJ whole genome shotgun (WGS) entry which is preliminary data.</text>
</comment>
<evidence type="ECO:0000256" key="1">
    <source>
        <dbReference type="SAM" id="SignalP"/>
    </source>
</evidence>
<organism evidence="2 3">
    <name type="scientific">Armillaria borealis</name>
    <dbReference type="NCBI Taxonomy" id="47425"/>
    <lineage>
        <taxon>Eukaryota</taxon>
        <taxon>Fungi</taxon>
        <taxon>Dikarya</taxon>
        <taxon>Basidiomycota</taxon>
        <taxon>Agaricomycotina</taxon>
        <taxon>Agaricomycetes</taxon>
        <taxon>Agaricomycetidae</taxon>
        <taxon>Agaricales</taxon>
        <taxon>Marasmiineae</taxon>
        <taxon>Physalacriaceae</taxon>
        <taxon>Armillaria</taxon>
    </lineage>
</organism>
<gene>
    <name evidence="2" type="ORF">EV421DRAFT_1845487</name>
</gene>
<feature type="signal peptide" evidence="1">
    <location>
        <begin position="1"/>
        <end position="23"/>
    </location>
</feature>
<dbReference type="EMBL" id="JAUEPT010000082">
    <property type="protein sequence ID" value="KAK0433359.1"/>
    <property type="molecule type" value="Genomic_DNA"/>
</dbReference>
<feature type="chain" id="PRO_5041285857" evidence="1">
    <location>
        <begin position="24"/>
        <end position="172"/>
    </location>
</feature>
<proteinExistence type="predicted"/>
<reference evidence="2" key="1">
    <citation type="submission" date="2023-06" db="EMBL/GenBank/DDBJ databases">
        <authorList>
            <consortium name="Lawrence Berkeley National Laboratory"/>
            <person name="Ahrendt S."/>
            <person name="Sahu N."/>
            <person name="Indic B."/>
            <person name="Wong-Bajracharya J."/>
            <person name="Merenyi Z."/>
            <person name="Ke H.-M."/>
            <person name="Monk M."/>
            <person name="Kocsube S."/>
            <person name="Drula E."/>
            <person name="Lipzen A."/>
            <person name="Balint B."/>
            <person name="Henrissat B."/>
            <person name="Andreopoulos B."/>
            <person name="Martin F.M."/>
            <person name="Harder C.B."/>
            <person name="Rigling D."/>
            <person name="Ford K.L."/>
            <person name="Foster G.D."/>
            <person name="Pangilinan J."/>
            <person name="Papanicolaou A."/>
            <person name="Barry K."/>
            <person name="LaButti K."/>
            <person name="Viragh M."/>
            <person name="Koriabine M."/>
            <person name="Yan M."/>
            <person name="Riley R."/>
            <person name="Champramary S."/>
            <person name="Plett K.L."/>
            <person name="Tsai I.J."/>
            <person name="Slot J."/>
            <person name="Sipos G."/>
            <person name="Plett J."/>
            <person name="Nagy L.G."/>
            <person name="Grigoriev I.V."/>
        </authorList>
    </citation>
    <scope>NUCLEOTIDE SEQUENCE</scope>
    <source>
        <strain evidence="2">FPL87.14</strain>
    </source>
</reference>
<evidence type="ECO:0000313" key="3">
    <source>
        <dbReference type="Proteomes" id="UP001175226"/>
    </source>
</evidence>
<dbReference type="AlphaFoldDB" id="A0AA39J1Z6"/>
<sequence length="172" mass="19322">MKLIVHLLLIRLLLHQAFLLSHSRVPFPFLCLRANCVPVDCCSVFVFPFVPMFLHLDPAFVLIALAGLSHSFSRTRAPRASHMGPCVCVMSYTSMVMLISFPLQDQQRIWLISPIPFVTLDDFVSPSAKISPPDTILFGIFVLMYWGHSSHFATEFLVYPALGIERSQAQAS</sequence>
<evidence type="ECO:0000313" key="2">
    <source>
        <dbReference type="EMBL" id="KAK0433359.1"/>
    </source>
</evidence>
<dbReference type="Proteomes" id="UP001175226">
    <property type="component" value="Unassembled WGS sequence"/>
</dbReference>
<protein>
    <submittedName>
        <fullName evidence="2">Uncharacterized protein</fullName>
    </submittedName>
</protein>